<dbReference type="AlphaFoldDB" id="A0AA48K6M2"/>
<sequence>MTTRALSAITTVRAVALGYAPRALQARGWVLCALAVLPVALSFVGLMIGRQFGNFDSRLALHLFHGVLAALILPIMVLVAAPGGIREDLEQRTLPLILVRPVPVWILPFAKGLVWFVWGALWLAAAGLGLMALGANPASALLQALALVLAFWAELAFMSLLVLVFKRGTLWGALVLFGWESILRVLPATLQRLTFLHHIESISGSRGGMVADWEILAQEQITSPVAVSILALVLFGALCWALCGWKLQRTPVGLAGREAEG</sequence>
<feature type="transmembrane region" description="Helical" evidence="1">
    <location>
        <begin position="221"/>
        <end position="243"/>
    </location>
</feature>
<evidence type="ECO:0000313" key="2">
    <source>
        <dbReference type="EMBL" id="BDU70969.1"/>
    </source>
</evidence>
<keyword evidence="1" id="KW-0472">Membrane</keyword>
<evidence type="ECO:0000313" key="3">
    <source>
        <dbReference type="Proteomes" id="UP001238179"/>
    </source>
</evidence>
<keyword evidence="3" id="KW-1185">Reference proteome</keyword>
<feature type="transmembrane region" description="Helical" evidence="1">
    <location>
        <begin position="60"/>
        <end position="85"/>
    </location>
</feature>
<feature type="transmembrane region" description="Helical" evidence="1">
    <location>
        <begin position="26"/>
        <end position="48"/>
    </location>
</feature>
<keyword evidence="1" id="KW-1133">Transmembrane helix</keyword>
<accession>A0AA48K6M2</accession>
<evidence type="ECO:0000256" key="1">
    <source>
        <dbReference type="SAM" id="Phobius"/>
    </source>
</evidence>
<organism evidence="2 3">
    <name type="scientific">Mesoterricola silvestris</name>
    <dbReference type="NCBI Taxonomy" id="2927979"/>
    <lineage>
        <taxon>Bacteria</taxon>
        <taxon>Pseudomonadati</taxon>
        <taxon>Acidobacteriota</taxon>
        <taxon>Holophagae</taxon>
        <taxon>Holophagales</taxon>
        <taxon>Holophagaceae</taxon>
        <taxon>Mesoterricola</taxon>
    </lineage>
</organism>
<name>A0AA48K6M2_9BACT</name>
<keyword evidence="1" id="KW-0812">Transmembrane</keyword>
<protein>
    <submittedName>
        <fullName evidence="2">Uncharacterized protein</fullName>
    </submittedName>
</protein>
<gene>
    <name evidence="2" type="ORF">METEAL_01430</name>
</gene>
<reference evidence="3" key="1">
    <citation type="journal article" date="2023" name="Int. J. Syst. Evol. Microbiol.">
        <title>Mesoterricola silvestris gen. nov., sp. nov., Mesoterricola sediminis sp. nov., Geothrix oryzae sp. nov., Geothrix edaphica sp. nov., Geothrix rubra sp. nov., and Geothrix limicola sp. nov., six novel members of Acidobacteriota isolated from soils.</title>
        <authorList>
            <person name="Itoh H."/>
            <person name="Sugisawa Y."/>
            <person name="Mise K."/>
            <person name="Xu Z."/>
            <person name="Kuniyasu M."/>
            <person name="Ushijima N."/>
            <person name="Kawano K."/>
            <person name="Kobayashi E."/>
            <person name="Shiratori Y."/>
            <person name="Masuda Y."/>
            <person name="Senoo K."/>
        </authorList>
    </citation>
    <scope>NUCLEOTIDE SEQUENCE [LARGE SCALE GENOMIC DNA]</scope>
    <source>
        <strain evidence="3">W79</strain>
    </source>
</reference>
<feature type="transmembrane region" description="Helical" evidence="1">
    <location>
        <begin position="145"/>
        <end position="165"/>
    </location>
</feature>
<dbReference type="RefSeq" id="WP_316413866.1">
    <property type="nucleotide sequence ID" value="NZ_AP027080.1"/>
</dbReference>
<dbReference type="KEGG" id="msil:METEAL_01430"/>
<dbReference type="Proteomes" id="UP001238179">
    <property type="component" value="Chromosome"/>
</dbReference>
<dbReference type="EMBL" id="AP027080">
    <property type="protein sequence ID" value="BDU70969.1"/>
    <property type="molecule type" value="Genomic_DNA"/>
</dbReference>
<proteinExistence type="predicted"/>
<feature type="transmembrane region" description="Helical" evidence="1">
    <location>
        <begin position="105"/>
        <end position="133"/>
    </location>
</feature>